<keyword evidence="1 2" id="KW-0732">Signal</keyword>
<dbReference type="Gene3D" id="2.60.120.380">
    <property type="match status" value="1"/>
</dbReference>
<evidence type="ECO:0000313" key="5">
    <source>
        <dbReference type="Proteomes" id="UP000186246"/>
    </source>
</evidence>
<dbReference type="InterPro" id="IPR003961">
    <property type="entry name" value="FN3_dom"/>
</dbReference>
<dbReference type="SMART" id="SM00060">
    <property type="entry name" value="FN3"/>
    <property type="match status" value="2"/>
</dbReference>
<dbReference type="CDD" id="cd00063">
    <property type="entry name" value="FN3"/>
    <property type="match status" value="1"/>
</dbReference>
<feature type="domain" description="Fibronectin type-III" evidence="3">
    <location>
        <begin position="293"/>
        <end position="385"/>
    </location>
</feature>
<dbReference type="InterPro" id="IPR056600">
    <property type="entry name" value="GBD_T9SS_assoc"/>
</dbReference>
<dbReference type="Pfam" id="PF23759">
    <property type="entry name" value="GBD_T9SS_assoc"/>
    <property type="match status" value="2"/>
</dbReference>
<feature type="chain" id="PRO_5012161978" evidence="2">
    <location>
        <begin position="19"/>
        <end position="753"/>
    </location>
</feature>
<dbReference type="Gene3D" id="2.60.40.10">
    <property type="entry name" value="Immunoglobulins"/>
    <property type="match status" value="2"/>
</dbReference>
<dbReference type="InterPro" id="IPR026444">
    <property type="entry name" value="Secre_tail"/>
</dbReference>
<proteinExistence type="predicted"/>
<dbReference type="Gene3D" id="2.60.120.260">
    <property type="entry name" value="Galactose-binding domain-like"/>
    <property type="match status" value="1"/>
</dbReference>
<evidence type="ECO:0000256" key="1">
    <source>
        <dbReference type="ARBA" id="ARBA00022729"/>
    </source>
</evidence>
<evidence type="ECO:0000256" key="2">
    <source>
        <dbReference type="SAM" id="SignalP"/>
    </source>
</evidence>
<dbReference type="Proteomes" id="UP000186246">
    <property type="component" value="Unassembled WGS sequence"/>
</dbReference>
<sequence>MKKLLLMCMMAFGVGASAQIVVSQSFEGTSLPTGWTSFSNAALSTTTGTSYGASAGTPCAGTKGVYKNLYSSVPSWYLVYSSTASNGAAMTYSFKYLAKAYDSSVPVSGSVAADYSVDGGTTWTTILSPVTLTTAVNGSIPCTTVSGTIPAGTIATGANFKLRFSSLYTSPGDYYMGFDDVQLAQATSTPPNCTTISSPANAATGISVTPTISWAIATGGASSYIVNLGTTPGGTNIMNNVDVGNVTSYAIPTGTPLSYSTQYYITIIPKNVNGNATGCTETSFTTLAMPCPSVSAPSVSATGVSTLPTFVWTAVAGATGYKISLGTTSGGTDVLNALDLGNVTSYTLSSALNPNTIYYYTITAYNASTNSGTACTVRSFTTTAAALPANDSCNGAISLTVNPDLLCGSVTAGNTLGASLSMAATPCFGNPDDDVWYSFVATETSHVVSLSNIVSTGTSTTTDMYFQVLSGACGSLTSVVCSDPESANVSGLTPGQTYYVRVYTYSGAGYNASFNICVGTNPPPPANDNCSSPVSITPGSSFDQNSIIGTTDGATLTSDATATTSCQTNRYADTWYSVVVPPSGTITIETKSVSGSSVSDTVLGVYTGSCGTLTSVGCDDDSSSDGNFSLVNLTSANGITAGQTLLIGVWNYSSSTSGQFKVSAYDSSLLATNEVKEAKKLIAAYPNPFYDVLNISDVTKVKNVLVSDFSGKLVKTIANPTSALQLGELKQGLYLVTLEMKDGSKQTIKTIKK</sequence>
<protein>
    <submittedName>
        <fullName evidence="4">Por secretion system C-terminal sorting domain-containing protein</fullName>
    </submittedName>
</protein>
<gene>
    <name evidence="4" type="ORF">SAMN05421796_10971</name>
</gene>
<dbReference type="AlphaFoldDB" id="A0A1N7NUA3"/>
<dbReference type="EMBL" id="FTOJ01000009">
    <property type="protein sequence ID" value="SIT01799.1"/>
    <property type="molecule type" value="Genomic_DNA"/>
</dbReference>
<accession>A0A1N7NUA3</accession>
<feature type="signal peptide" evidence="2">
    <location>
        <begin position="1"/>
        <end position="18"/>
    </location>
</feature>
<dbReference type="InterPro" id="IPR013783">
    <property type="entry name" value="Ig-like_fold"/>
</dbReference>
<organism evidence="4 5">
    <name type="scientific">Chryseobacterium piscicola</name>
    <dbReference type="NCBI Taxonomy" id="551459"/>
    <lineage>
        <taxon>Bacteria</taxon>
        <taxon>Pseudomonadati</taxon>
        <taxon>Bacteroidota</taxon>
        <taxon>Flavobacteriia</taxon>
        <taxon>Flavobacteriales</taxon>
        <taxon>Weeksellaceae</taxon>
        <taxon>Chryseobacterium group</taxon>
        <taxon>Chryseobacterium</taxon>
    </lineage>
</organism>
<evidence type="ECO:0000313" key="4">
    <source>
        <dbReference type="EMBL" id="SIT01799.1"/>
    </source>
</evidence>
<dbReference type="NCBIfam" id="TIGR04183">
    <property type="entry name" value="Por_Secre_tail"/>
    <property type="match status" value="1"/>
</dbReference>
<dbReference type="RefSeq" id="WP_084566661.1">
    <property type="nucleotide sequence ID" value="NZ_FTOJ01000009.1"/>
</dbReference>
<dbReference type="PROSITE" id="PS50853">
    <property type="entry name" value="FN3"/>
    <property type="match status" value="2"/>
</dbReference>
<dbReference type="Pfam" id="PF18962">
    <property type="entry name" value="Por_Secre_tail"/>
    <property type="match status" value="1"/>
</dbReference>
<dbReference type="InterPro" id="IPR036116">
    <property type="entry name" value="FN3_sf"/>
</dbReference>
<name>A0A1N7NUA3_9FLAO</name>
<dbReference type="SUPFAM" id="SSF49265">
    <property type="entry name" value="Fibronectin type III"/>
    <property type="match status" value="2"/>
</dbReference>
<dbReference type="STRING" id="551459.SAMN05421796_10971"/>
<evidence type="ECO:0000259" key="3">
    <source>
        <dbReference type="PROSITE" id="PS50853"/>
    </source>
</evidence>
<feature type="domain" description="Fibronectin type-III" evidence="3">
    <location>
        <begin position="431"/>
        <end position="524"/>
    </location>
</feature>
<dbReference type="OrthoDB" id="869215at2"/>
<reference evidence="5" key="1">
    <citation type="submission" date="2017-01" db="EMBL/GenBank/DDBJ databases">
        <authorList>
            <person name="Varghese N."/>
            <person name="Submissions S."/>
        </authorList>
    </citation>
    <scope>NUCLEOTIDE SEQUENCE [LARGE SCALE GENOMIC DNA]</scope>
    <source>
        <strain evidence="5">DSM 21068</strain>
    </source>
</reference>